<evidence type="ECO:0000313" key="2">
    <source>
        <dbReference type="EMBL" id="KAK7206008.1"/>
    </source>
</evidence>
<dbReference type="RefSeq" id="XP_064769041.1">
    <property type="nucleotide sequence ID" value="XM_064912484.1"/>
</dbReference>
<feature type="compositionally biased region" description="Polar residues" evidence="1">
    <location>
        <begin position="85"/>
        <end position="95"/>
    </location>
</feature>
<protein>
    <submittedName>
        <fullName evidence="2">Uncharacterized protein</fullName>
    </submittedName>
</protein>
<comment type="caution">
    <text evidence="2">The sequence shown here is derived from an EMBL/GenBank/DDBJ whole genome shotgun (WGS) entry which is preliminary data.</text>
</comment>
<evidence type="ECO:0000313" key="3">
    <source>
        <dbReference type="Proteomes" id="UP001498771"/>
    </source>
</evidence>
<feature type="compositionally biased region" description="Low complexity" evidence="1">
    <location>
        <begin position="59"/>
        <end position="73"/>
    </location>
</feature>
<sequence length="225" mass="25502">MVDILPFSRPTHKSKREQPGFSMHGRRSAPPPPPPRKSSGKKFTVSPEGRPRRAKAVQLSHWSVGSSSLSNSDDSLDLLRRLQDTAPTSLNVSSDEATEEEKSSPSPYESDVGFHSEVSDDTASILSDPFSDSKAYEDDEDEKRSESPTRDILPPWYFKTETWSRISLSSSTDTVEPALWHLKEEEASAERERTSIELKVRKFSLYAWERVRAIYNKLLTRAFKL</sequence>
<dbReference type="Proteomes" id="UP001498771">
    <property type="component" value="Unassembled WGS sequence"/>
</dbReference>
<feature type="region of interest" description="Disordered" evidence="1">
    <location>
        <begin position="1"/>
        <end position="152"/>
    </location>
</feature>
<reference evidence="2 3" key="1">
    <citation type="submission" date="2024-03" db="EMBL/GenBank/DDBJ databases">
        <title>Genome-scale model development and genomic sequencing of the oleaginous clade Lipomyces.</title>
        <authorList>
            <consortium name="Lawrence Berkeley National Laboratory"/>
            <person name="Czajka J.J."/>
            <person name="Han Y."/>
            <person name="Kim J."/>
            <person name="Mondo S.J."/>
            <person name="Hofstad B.A."/>
            <person name="Robles A."/>
            <person name="Haridas S."/>
            <person name="Riley R."/>
            <person name="LaButti K."/>
            <person name="Pangilinan J."/>
            <person name="Andreopoulos W."/>
            <person name="Lipzen A."/>
            <person name="Yan J."/>
            <person name="Wang M."/>
            <person name="Ng V."/>
            <person name="Grigoriev I.V."/>
            <person name="Spatafora J.W."/>
            <person name="Magnuson J.K."/>
            <person name="Baker S.E."/>
            <person name="Pomraning K.R."/>
        </authorList>
    </citation>
    <scope>NUCLEOTIDE SEQUENCE [LARGE SCALE GENOMIC DNA]</scope>
    <source>
        <strain evidence="2 3">Phaff 52-87</strain>
    </source>
</reference>
<dbReference type="EMBL" id="JBBJBU010000004">
    <property type="protein sequence ID" value="KAK7206008.1"/>
    <property type="molecule type" value="Genomic_DNA"/>
</dbReference>
<organism evidence="2 3">
    <name type="scientific">Myxozyma melibiosi</name>
    <dbReference type="NCBI Taxonomy" id="54550"/>
    <lineage>
        <taxon>Eukaryota</taxon>
        <taxon>Fungi</taxon>
        <taxon>Dikarya</taxon>
        <taxon>Ascomycota</taxon>
        <taxon>Saccharomycotina</taxon>
        <taxon>Lipomycetes</taxon>
        <taxon>Lipomycetales</taxon>
        <taxon>Lipomycetaceae</taxon>
        <taxon>Myxozyma</taxon>
    </lineage>
</organism>
<proteinExistence type="predicted"/>
<evidence type="ECO:0000256" key="1">
    <source>
        <dbReference type="SAM" id="MobiDB-lite"/>
    </source>
</evidence>
<keyword evidence="3" id="KW-1185">Reference proteome</keyword>
<gene>
    <name evidence="2" type="ORF">BZA70DRAFT_277703</name>
</gene>
<accession>A0ABR1FA26</accession>
<dbReference type="GeneID" id="90037996"/>
<name>A0ABR1FA26_9ASCO</name>